<keyword evidence="2" id="KW-1185">Reference proteome</keyword>
<reference evidence="2" key="2">
    <citation type="submission" date="2015-01" db="EMBL/GenBank/DDBJ databases">
        <title>Evolutionary Origins and Diversification of the Mycorrhizal Mutualists.</title>
        <authorList>
            <consortium name="DOE Joint Genome Institute"/>
            <consortium name="Mycorrhizal Genomics Consortium"/>
            <person name="Kohler A."/>
            <person name="Kuo A."/>
            <person name="Nagy L.G."/>
            <person name="Floudas D."/>
            <person name="Copeland A."/>
            <person name="Barry K.W."/>
            <person name="Cichocki N."/>
            <person name="Veneault-Fourrey C."/>
            <person name="LaButti K."/>
            <person name="Lindquist E.A."/>
            <person name="Lipzen A."/>
            <person name="Lundell T."/>
            <person name="Morin E."/>
            <person name="Murat C."/>
            <person name="Riley R."/>
            <person name="Ohm R."/>
            <person name="Sun H."/>
            <person name="Tunlid A."/>
            <person name="Henrissat B."/>
            <person name="Grigoriev I.V."/>
            <person name="Hibbett D.S."/>
            <person name="Martin F."/>
        </authorList>
    </citation>
    <scope>NUCLEOTIDE SEQUENCE [LARGE SCALE GENOMIC DNA]</scope>
    <source>
        <strain evidence="2">h7</strain>
    </source>
</reference>
<proteinExistence type="predicted"/>
<accession>A0A0C3BNV3</accession>
<sequence length="146" mass="16747">MEVTAECKRGDYTPLSFVYDKALLRLPPEAFNARPQINKEDDGQVNVNSVFTEGLPKYHLSAQREVHLRNMYEKRPGRNTCRTGMGERDNSRSVKRLGLDFGPNIGGGISNMCMASIYRRYQVLASRSTPTEWEIDAEFKTELRKR</sequence>
<dbReference type="EMBL" id="KN831791">
    <property type="protein sequence ID" value="KIM38355.1"/>
    <property type="molecule type" value="Genomic_DNA"/>
</dbReference>
<reference evidence="1 2" key="1">
    <citation type="submission" date="2014-04" db="EMBL/GenBank/DDBJ databases">
        <authorList>
            <consortium name="DOE Joint Genome Institute"/>
            <person name="Kuo A."/>
            <person name="Gay G."/>
            <person name="Dore J."/>
            <person name="Kohler A."/>
            <person name="Nagy L.G."/>
            <person name="Floudas D."/>
            <person name="Copeland A."/>
            <person name="Barry K.W."/>
            <person name="Cichocki N."/>
            <person name="Veneault-Fourrey C."/>
            <person name="LaButti K."/>
            <person name="Lindquist E.A."/>
            <person name="Lipzen A."/>
            <person name="Lundell T."/>
            <person name="Morin E."/>
            <person name="Murat C."/>
            <person name="Sun H."/>
            <person name="Tunlid A."/>
            <person name="Henrissat B."/>
            <person name="Grigoriev I.V."/>
            <person name="Hibbett D.S."/>
            <person name="Martin F."/>
            <person name="Nordberg H.P."/>
            <person name="Cantor M.N."/>
            <person name="Hua S.X."/>
        </authorList>
    </citation>
    <scope>NUCLEOTIDE SEQUENCE [LARGE SCALE GENOMIC DNA]</scope>
    <source>
        <strain evidence="2">h7</strain>
    </source>
</reference>
<protein>
    <submittedName>
        <fullName evidence="1">Uncharacterized protein</fullName>
    </submittedName>
</protein>
<gene>
    <name evidence="1" type="ORF">M413DRAFT_30195</name>
</gene>
<evidence type="ECO:0000313" key="1">
    <source>
        <dbReference type="EMBL" id="KIM38355.1"/>
    </source>
</evidence>
<organism evidence="1 2">
    <name type="scientific">Hebeloma cylindrosporum</name>
    <dbReference type="NCBI Taxonomy" id="76867"/>
    <lineage>
        <taxon>Eukaryota</taxon>
        <taxon>Fungi</taxon>
        <taxon>Dikarya</taxon>
        <taxon>Basidiomycota</taxon>
        <taxon>Agaricomycotina</taxon>
        <taxon>Agaricomycetes</taxon>
        <taxon>Agaricomycetidae</taxon>
        <taxon>Agaricales</taxon>
        <taxon>Agaricineae</taxon>
        <taxon>Hymenogastraceae</taxon>
        <taxon>Hebeloma</taxon>
    </lineage>
</organism>
<evidence type="ECO:0000313" key="2">
    <source>
        <dbReference type="Proteomes" id="UP000053424"/>
    </source>
</evidence>
<dbReference type="AlphaFoldDB" id="A0A0C3BNV3"/>
<dbReference type="HOGENOM" id="CLU_1777683_0_0_1"/>
<dbReference type="Proteomes" id="UP000053424">
    <property type="component" value="Unassembled WGS sequence"/>
</dbReference>
<name>A0A0C3BNV3_HEBCY</name>